<dbReference type="InterPro" id="IPR044068">
    <property type="entry name" value="CB"/>
</dbReference>
<feature type="coiled-coil region" evidence="5">
    <location>
        <begin position="58"/>
        <end position="85"/>
    </location>
</feature>
<reference evidence="8" key="1">
    <citation type="journal article" date="2018" name="J. Anim. Genet.">
        <title>Acquired interbacterial defense systems protect against interspecies antagonism in the human gut microbiome.</title>
        <authorList>
            <person name="Ross B.D."/>
            <person name="Verster A.J."/>
            <person name="Radey M.C."/>
            <person name="Schmidtke D.T."/>
            <person name="Pope C.E."/>
            <person name="Hoffman L.R."/>
            <person name="Hajjar A."/>
            <person name="Peterson S.B."/>
            <person name="Borenstein E."/>
            <person name="Mougous J."/>
        </authorList>
    </citation>
    <scope>NUCLEOTIDE SEQUENCE [LARGE SCALE GENOMIC DNA]</scope>
    <source>
        <strain evidence="8">H204</strain>
    </source>
</reference>
<dbReference type="InterPro" id="IPR010998">
    <property type="entry name" value="Integrase_recombinase_N"/>
</dbReference>
<evidence type="ECO:0000256" key="3">
    <source>
        <dbReference type="ARBA" id="ARBA00023172"/>
    </source>
</evidence>
<dbReference type="GO" id="GO:0006310">
    <property type="term" value="P:DNA recombination"/>
    <property type="evidence" value="ECO:0007669"/>
    <property type="project" value="UniProtKB-KW"/>
</dbReference>
<evidence type="ECO:0000256" key="4">
    <source>
        <dbReference type="PROSITE-ProRule" id="PRU01248"/>
    </source>
</evidence>
<feature type="domain" description="Core-binding (CB)" evidence="6">
    <location>
        <begin position="101"/>
        <end position="194"/>
    </location>
</feature>
<evidence type="ECO:0000313" key="8">
    <source>
        <dbReference type="Proteomes" id="UP000327007"/>
    </source>
</evidence>
<keyword evidence="1" id="KW-0229">DNA integration</keyword>
<proteinExistence type="predicted"/>
<dbReference type="InterPro" id="IPR050090">
    <property type="entry name" value="Tyrosine_recombinase_XerCD"/>
</dbReference>
<accession>A0AAI9WFJ1</accession>
<keyword evidence="3" id="KW-0233">DNA recombination</keyword>
<protein>
    <submittedName>
        <fullName evidence="7">Site-specific integrase</fullName>
    </submittedName>
</protein>
<keyword evidence="2 4" id="KW-0238">DNA-binding</keyword>
<dbReference type="SUPFAM" id="SSF56349">
    <property type="entry name" value="DNA breaking-rejoining enzymes"/>
    <property type="match status" value="1"/>
</dbReference>
<dbReference type="InterPro" id="IPR025269">
    <property type="entry name" value="SAM-like_dom"/>
</dbReference>
<dbReference type="PANTHER" id="PTHR30349:SF64">
    <property type="entry name" value="PROPHAGE INTEGRASE INTD-RELATED"/>
    <property type="match status" value="1"/>
</dbReference>
<gene>
    <name evidence="7" type="ORF">F6S82_26580</name>
</gene>
<evidence type="ECO:0000256" key="5">
    <source>
        <dbReference type="SAM" id="Coils"/>
    </source>
</evidence>
<sequence>MLTIKAEVQRDKQRSDGTYNVKVRFTQDRKVKRLSSSLFVSSKDLTKSFNFKEGTTVKREVDKLIQTYQEKCAKLQLEVNHYTLDDIFSFLKSEREQTQSIDFIQYCKEWLETTDIKGKKNYQSALNSFISYLGKEHLKTDEVTSQLLNGFKAHLNLKREKQVLQLQKQGKRIPSNRTVSLYLGSIRHLFNEAKKKYNDYDKNIILIPHSPFEHVEVPKQEATRKRALSAETINQILKLPYIRNANGKERICPFNLAKDCFILSFCLMGMNSVDLHSCDEIEDNAITYYRSKTTGRRLDKAKMKVVIPPVLSSLMEKYKDHTSKRVFRFYQMYNTANNFNRAINLGLKQIGKILKVDDLEFYAARHSWATIALNKVGIDKYTVHAALNHVDETMRVTDIYIERDFVNENKANAKVVKYVFGDRP</sequence>
<organism evidence="7 8">
    <name type="scientific">Bacteroides xylanisolvens</name>
    <dbReference type="NCBI Taxonomy" id="371601"/>
    <lineage>
        <taxon>Bacteria</taxon>
        <taxon>Pseudomonadati</taxon>
        <taxon>Bacteroidota</taxon>
        <taxon>Bacteroidia</taxon>
        <taxon>Bacteroidales</taxon>
        <taxon>Bacteroidaceae</taxon>
        <taxon>Bacteroides</taxon>
    </lineage>
</organism>
<dbReference type="GO" id="GO:0015074">
    <property type="term" value="P:DNA integration"/>
    <property type="evidence" value="ECO:0007669"/>
    <property type="project" value="UniProtKB-KW"/>
</dbReference>
<dbReference type="Proteomes" id="UP000327007">
    <property type="component" value="Unassembled WGS sequence"/>
</dbReference>
<dbReference type="PANTHER" id="PTHR30349">
    <property type="entry name" value="PHAGE INTEGRASE-RELATED"/>
    <property type="match status" value="1"/>
</dbReference>
<dbReference type="EMBL" id="VYQC01000035">
    <property type="protein sequence ID" value="KAA9034396.1"/>
    <property type="molecule type" value="Genomic_DNA"/>
</dbReference>
<dbReference type="AlphaFoldDB" id="A0AAI9WFJ1"/>
<dbReference type="Gene3D" id="1.10.150.130">
    <property type="match status" value="1"/>
</dbReference>
<dbReference type="Gene3D" id="1.10.443.10">
    <property type="entry name" value="Intergrase catalytic core"/>
    <property type="match status" value="1"/>
</dbReference>
<name>A0AAI9WFJ1_9BACE</name>
<evidence type="ECO:0000313" key="7">
    <source>
        <dbReference type="EMBL" id="KAA9034396.1"/>
    </source>
</evidence>
<keyword evidence="5" id="KW-0175">Coiled coil</keyword>
<evidence type="ECO:0000256" key="1">
    <source>
        <dbReference type="ARBA" id="ARBA00022908"/>
    </source>
</evidence>
<dbReference type="PROSITE" id="PS51900">
    <property type="entry name" value="CB"/>
    <property type="match status" value="1"/>
</dbReference>
<comment type="caution">
    <text evidence="7">The sequence shown here is derived from an EMBL/GenBank/DDBJ whole genome shotgun (WGS) entry which is preliminary data.</text>
</comment>
<evidence type="ECO:0000256" key="2">
    <source>
        <dbReference type="ARBA" id="ARBA00023125"/>
    </source>
</evidence>
<dbReference type="InterPro" id="IPR011010">
    <property type="entry name" value="DNA_brk_join_enz"/>
</dbReference>
<dbReference type="RefSeq" id="WP_141409445.1">
    <property type="nucleotide sequence ID" value="NZ_CP041230.1"/>
</dbReference>
<dbReference type="Pfam" id="PF13102">
    <property type="entry name" value="Phage_int_SAM_5"/>
    <property type="match status" value="1"/>
</dbReference>
<dbReference type="InterPro" id="IPR013762">
    <property type="entry name" value="Integrase-like_cat_sf"/>
</dbReference>
<dbReference type="GO" id="GO:0003677">
    <property type="term" value="F:DNA binding"/>
    <property type="evidence" value="ECO:0007669"/>
    <property type="project" value="UniProtKB-UniRule"/>
</dbReference>
<evidence type="ECO:0000259" key="6">
    <source>
        <dbReference type="PROSITE" id="PS51900"/>
    </source>
</evidence>